<proteinExistence type="predicted"/>
<evidence type="ECO:0000313" key="2">
    <source>
        <dbReference type="Proteomes" id="UP001148786"/>
    </source>
</evidence>
<dbReference type="SUPFAM" id="SSF63491">
    <property type="entry name" value="BAG domain"/>
    <property type="match status" value="2"/>
</dbReference>
<sequence>MDSMGTNADTHTDIVRSLTNTRQILEAFRIKSVVFLEDVPSIIFAPDFSCPLPLNPPQPPLGLNERFLFHRQAINRDLDSLDAIPTCNSIEVRLARKAAIAEVLEHLDHLDGLLSAAWAAVLNKENLAQYSLNAIEKATQEFRQELLPFKHSFIAHRDRVSKILETLDAVPSHNLHVIRNTRKAAVNAIVEYITKIESWINEAHEQLERAIPVERGRDISKIDQLLGALRAQMDQFDITACPVTFLGPGQDDPNSAISPPLPTSPNKEFLRHRSAVENILHSIESLPAADTTMTERRDLAIEETRAHLDYLTTMKDSAWAAFLQKE</sequence>
<dbReference type="Proteomes" id="UP001148786">
    <property type="component" value="Unassembled WGS sequence"/>
</dbReference>
<protein>
    <submittedName>
        <fullName evidence="1">Uncharacterized protein</fullName>
    </submittedName>
</protein>
<accession>A0A9W8MQY7</accession>
<dbReference type="OrthoDB" id="333905at2759"/>
<keyword evidence="2" id="KW-1185">Reference proteome</keyword>
<organism evidence="1 2">
    <name type="scientific">Agrocybe chaxingu</name>
    <dbReference type="NCBI Taxonomy" id="84603"/>
    <lineage>
        <taxon>Eukaryota</taxon>
        <taxon>Fungi</taxon>
        <taxon>Dikarya</taxon>
        <taxon>Basidiomycota</taxon>
        <taxon>Agaricomycotina</taxon>
        <taxon>Agaricomycetes</taxon>
        <taxon>Agaricomycetidae</taxon>
        <taxon>Agaricales</taxon>
        <taxon>Agaricineae</taxon>
        <taxon>Strophariaceae</taxon>
        <taxon>Agrocybe</taxon>
    </lineage>
</organism>
<dbReference type="AlphaFoldDB" id="A0A9W8MQY7"/>
<name>A0A9W8MQY7_9AGAR</name>
<evidence type="ECO:0000313" key="1">
    <source>
        <dbReference type="EMBL" id="KAJ3487786.1"/>
    </source>
</evidence>
<dbReference type="EMBL" id="JANKHO010002896">
    <property type="protein sequence ID" value="KAJ3487786.1"/>
    <property type="molecule type" value="Genomic_DNA"/>
</dbReference>
<reference evidence="1" key="1">
    <citation type="submission" date="2022-07" db="EMBL/GenBank/DDBJ databases">
        <title>Genome Sequence of Agrocybe chaxingu.</title>
        <authorList>
            <person name="Buettner E."/>
        </authorList>
    </citation>
    <scope>NUCLEOTIDE SEQUENCE</scope>
    <source>
        <strain evidence="1">MP-N11</strain>
    </source>
</reference>
<gene>
    <name evidence="1" type="ORF">NLJ89_g11680</name>
</gene>
<comment type="caution">
    <text evidence="1">The sequence shown here is derived from an EMBL/GenBank/DDBJ whole genome shotgun (WGS) entry which is preliminary data.</text>
</comment>